<dbReference type="SUPFAM" id="SSF53756">
    <property type="entry name" value="UDP-Glycosyltransferase/glycogen phosphorylase"/>
    <property type="match status" value="1"/>
</dbReference>
<dbReference type="PANTHER" id="PTHR45947:SF3">
    <property type="entry name" value="SULFOQUINOVOSYL TRANSFERASE SQD2"/>
    <property type="match status" value="1"/>
</dbReference>
<evidence type="ECO:0008006" key="6">
    <source>
        <dbReference type="Google" id="ProtNLM"/>
    </source>
</evidence>
<name>A0A1W9NZL0_UNCC3</name>
<dbReference type="InterPro" id="IPR050194">
    <property type="entry name" value="Glycosyltransferase_grp1"/>
</dbReference>
<sequence>MNLCFVHDYLNQFGGAEKTLQAMHEIWPEAPIYTTLVDWRVVEQLNLPKELIFYPRWLNLPIIGSFYKYFSFCLPLVFESFDLSRYDLVISSSANFAKGIITRSNQVHINYCHTPPRFLYHLPTETNRRQHWFWRPVLALLDFYLRVWDFTAAQRVDFFVANSQNVAGRIKKWYRREAKVIYPPVELASGWREKEAESQTFGDQSPALKIPSEPGSEKKSGFGESALPANYYLVVSRLSAYKNIGLVIRACARLNRPLKVVGAGPEEGRLKKLVKKLGAPVEFTGFVSDQKLAGLYAGCRALIFSGLEEDFGIVPVEAMSFGRPVIALRSGGVAETVEEGKTGIFFDKPAVNSLMDALLRFESLGYFRAEECAKACRQQAQKFSKERFQKEFKKFVEGEIIPFHLIK</sequence>
<dbReference type="Pfam" id="PF13439">
    <property type="entry name" value="Glyco_transf_4"/>
    <property type="match status" value="1"/>
</dbReference>
<dbReference type="InterPro" id="IPR028098">
    <property type="entry name" value="Glyco_trans_4-like_N"/>
</dbReference>
<feature type="domain" description="Glycosyl transferase family 1" evidence="2">
    <location>
        <begin position="228"/>
        <end position="381"/>
    </location>
</feature>
<dbReference type="Gene3D" id="3.40.50.2000">
    <property type="entry name" value="Glycogen Phosphorylase B"/>
    <property type="match status" value="2"/>
</dbReference>
<dbReference type="Pfam" id="PF00534">
    <property type="entry name" value="Glycos_transf_1"/>
    <property type="match status" value="1"/>
</dbReference>
<dbReference type="EMBL" id="MZGJ01000001">
    <property type="protein sequence ID" value="OQX51574.1"/>
    <property type="molecule type" value="Genomic_DNA"/>
</dbReference>
<dbReference type="STRING" id="1968527.B5M47_00020"/>
<comment type="caution">
    <text evidence="4">The sequence shown here is derived from an EMBL/GenBank/DDBJ whole genome shotgun (WGS) entry which is preliminary data.</text>
</comment>
<organism evidence="4 5">
    <name type="scientific">candidate division CPR3 bacterium 4484_211</name>
    <dbReference type="NCBI Taxonomy" id="1968527"/>
    <lineage>
        <taxon>Bacteria</taxon>
        <taxon>Bacteria division CPR3</taxon>
    </lineage>
</organism>
<dbReference type="AlphaFoldDB" id="A0A1W9NZL0"/>
<evidence type="ECO:0000256" key="1">
    <source>
        <dbReference type="SAM" id="MobiDB-lite"/>
    </source>
</evidence>
<evidence type="ECO:0000313" key="5">
    <source>
        <dbReference type="Proteomes" id="UP000192520"/>
    </source>
</evidence>
<dbReference type="Proteomes" id="UP000192520">
    <property type="component" value="Unassembled WGS sequence"/>
</dbReference>
<accession>A0A1W9NZL0</accession>
<protein>
    <recommendedName>
        <fullName evidence="6">Glycosyl transferase family 1 domain-containing protein</fullName>
    </recommendedName>
</protein>
<dbReference type="InterPro" id="IPR001296">
    <property type="entry name" value="Glyco_trans_1"/>
</dbReference>
<gene>
    <name evidence="4" type="ORF">B5M47_00020</name>
</gene>
<dbReference type="PANTHER" id="PTHR45947">
    <property type="entry name" value="SULFOQUINOVOSYL TRANSFERASE SQD2"/>
    <property type="match status" value="1"/>
</dbReference>
<evidence type="ECO:0000259" key="2">
    <source>
        <dbReference type="Pfam" id="PF00534"/>
    </source>
</evidence>
<feature type="region of interest" description="Disordered" evidence="1">
    <location>
        <begin position="198"/>
        <end position="221"/>
    </location>
</feature>
<proteinExistence type="predicted"/>
<evidence type="ECO:0000259" key="3">
    <source>
        <dbReference type="Pfam" id="PF13439"/>
    </source>
</evidence>
<dbReference type="GO" id="GO:0016757">
    <property type="term" value="F:glycosyltransferase activity"/>
    <property type="evidence" value="ECO:0007669"/>
    <property type="project" value="InterPro"/>
</dbReference>
<feature type="domain" description="Glycosyltransferase subfamily 4-like N-terminal" evidence="3">
    <location>
        <begin position="55"/>
        <end position="187"/>
    </location>
</feature>
<evidence type="ECO:0000313" key="4">
    <source>
        <dbReference type="EMBL" id="OQX51574.1"/>
    </source>
</evidence>
<reference evidence="5" key="1">
    <citation type="submission" date="2017-03" db="EMBL/GenBank/DDBJ databases">
        <title>Novel pathways for hydrocarbon cycling and metabolic interdependencies in hydrothermal sediment communities.</title>
        <authorList>
            <person name="Dombrowski N."/>
            <person name="Seitz K."/>
            <person name="Teske A."/>
            <person name="Baker B."/>
        </authorList>
    </citation>
    <scope>NUCLEOTIDE SEQUENCE [LARGE SCALE GENOMIC DNA]</scope>
</reference>